<name>A0A8S5MA83_9CAUD</name>
<organism evidence="1">
    <name type="scientific">Siphoviridae sp. ctsDY37</name>
    <dbReference type="NCBI Taxonomy" id="2826483"/>
    <lineage>
        <taxon>Viruses</taxon>
        <taxon>Duplodnaviria</taxon>
        <taxon>Heunggongvirae</taxon>
        <taxon>Uroviricota</taxon>
        <taxon>Caudoviricetes</taxon>
    </lineage>
</organism>
<accession>A0A8S5MA83</accession>
<reference evidence="1" key="1">
    <citation type="journal article" date="2021" name="Proc. Natl. Acad. Sci. U.S.A.">
        <title>A Catalog of Tens of Thousands of Viruses from Human Metagenomes Reveals Hidden Associations with Chronic Diseases.</title>
        <authorList>
            <person name="Tisza M.J."/>
            <person name="Buck C.B."/>
        </authorList>
    </citation>
    <scope>NUCLEOTIDE SEQUENCE</scope>
    <source>
        <strain evidence="1">CtsDY37</strain>
    </source>
</reference>
<evidence type="ECO:0000313" key="1">
    <source>
        <dbReference type="EMBL" id="DAD79132.1"/>
    </source>
</evidence>
<protein>
    <submittedName>
        <fullName evidence="1">Uncharacterized protein</fullName>
    </submittedName>
</protein>
<sequence length="31" mass="3712">MIFKLTNIVYFLFIFCQVAGRKISHVFAFTR</sequence>
<dbReference type="EMBL" id="BK014859">
    <property type="protein sequence ID" value="DAD79132.1"/>
    <property type="molecule type" value="Genomic_DNA"/>
</dbReference>
<proteinExistence type="predicted"/>